<dbReference type="STRING" id="3635.A0A1U8PA09"/>
<organism evidence="19 20">
    <name type="scientific">Gossypium hirsutum</name>
    <name type="common">Upland cotton</name>
    <name type="synonym">Gossypium mexicanum</name>
    <dbReference type="NCBI Taxonomy" id="3635"/>
    <lineage>
        <taxon>Eukaryota</taxon>
        <taxon>Viridiplantae</taxon>
        <taxon>Streptophyta</taxon>
        <taxon>Embryophyta</taxon>
        <taxon>Tracheophyta</taxon>
        <taxon>Spermatophyta</taxon>
        <taxon>Magnoliopsida</taxon>
        <taxon>eudicotyledons</taxon>
        <taxon>Gunneridae</taxon>
        <taxon>Pentapetalae</taxon>
        <taxon>rosids</taxon>
        <taxon>malvids</taxon>
        <taxon>Malvales</taxon>
        <taxon>Malvaceae</taxon>
        <taxon>Malvoideae</taxon>
        <taxon>Gossypium</taxon>
    </lineage>
</organism>
<protein>
    <recommendedName>
        <fullName evidence="6">CDP-diacylglycerol--glycerol-3-phosphate 1-phosphatidyltransferase</fullName>
        <ecNumber evidence="6">2.7.8.5</ecNumber>
    </recommendedName>
</protein>
<dbReference type="FunFam" id="1.20.120.1760:FF:000008">
    <property type="entry name" value="CDP-diacylglycerol--glycerol-3-phosphate 3-phosphatidyltransferase 2"/>
    <property type="match status" value="1"/>
</dbReference>
<dbReference type="InterPro" id="IPR000462">
    <property type="entry name" value="CDP-OH_P_trans"/>
</dbReference>
<keyword evidence="10 18" id="KW-1133">Transmembrane helix</keyword>
<proteinExistence type="inferred from homology"/>
<dbReference type="GO" id="GO:0008444">
    <property type="term" value="F:CDP-diacylglycerol-glycerol-3-phosphate 3-phosphatidyltransferase activity"/>
    <property type="evidence" value="ECO:0000318"/>
    <property type="project" value="GO_Central"/>
</dbReference>
<dbReference type="GO" id="GO:0045995">
    <property type="term" value="P:regulation of embryonic development"/>
    <property type="evidence" value="ECO:0007669"/>
    <property type="project" value="UniProtKB-ARBA"/>
</dbReference>
<comment type="pathway">
    <text evidence="3">Phospholipid metabolism; phosphatidylglycerol biosynthesis; phosphatidylglycerol from CDP-diacylglycerol: step 1/2.</text>
</comment>
<reference evidence="20" key="2">
    <citation type="submission" date="2025-08" db="UniProtKB">
        <authorList>
            <consortium name="RefSeq"/>
        </authorList>
    </citation>
    <scope>IDENTIFICATION</scope>
</reference>
<dbReference type="InterPro" id="IPR043130">
    <property type="entry name" value="CDP-OH_PTrfase_TM_dom"/>
</dbReference>
<dbReference type="PROSITE" id="PS00379">
    <property type="entry name" value="CDP_ALCOHOL_P_TRANSF"/>
    <property type="match status" value="1"/>
</dbReference>
<name>A0A1U8PA09_GOSHI</name>
<keyword evidence="13" id="KW-0594">Phospholipid biosynthesis</keyword>
<dbReference type="GO" id="GO:0030145">
    <property type="term" value="F:manganese ion binding"/>
    <property type="evidence" value="ECO:0007669"/>
    <property type="project" value="UniProtKB-ARBA"/>
</dbReference>
<evidence type="ECO:0000256" key="6">
    <source>
        <dbReference type="ARBA" id="ARBA00013170"/>
    </source>
</evidence>
<evidence type="ECO:0000313" key="19">
    <source>
        <dbReference type="Proteomes" id="UP000818029"/>
    </source>
</evidence>
<dbReference type="GO" id="GO:0016020">
    <property type="term" value="C:membrane"/>
    <property type="evidence" value="ECO:0007669"/>
    <property type="project" value="UniProtKB-SubCell"/>
</dbReference>
<dbReference type="Proteomes" id="UP000818029">
    <property type="component" value="Chromosome A05"/>
</dbReference>
<evidence type="ECO:0000256" key="16">
    <source>
        <dbReference type="RuleBase" id="RU003750"/>
    </source>
</evidence>
<keyword evidence="8 16" id="KW-0808">Transferase</keyword>
<dbReference type="SMR" id="A0A1U8PA09"/>
<keyword evidence="9 18" id="KW-0812">Transmembrane</keyword>
<dbReference type="AlphaFoldDB" id="A0A1U8PA09"/>
<dbReference type="NCBIfam" id="TIGR00560">
    <property type="entry name" value="pgsA"/>
    <property type="match status" value="1"/>
</dbReference>
<comment type="catalytic activity">
    <reaction evidence="15">
        <text>a CDP-1,2-diacyl-sn-glycerol + sn-glycerol 3-phosphate = a 1,2-diacyl-sn-glycero-3-phospho-(1'-sn-glycero-3'-phosphate) + CMP + H(+)</text>
        <dbReference type="Rhea" id="RHEA:12593"/>
        <dbReference type="ChEBI" id="CHEBI:15378"/>
        <dbReference type="ChEBI" id="CHEBI:57597"/>
        <dbReference type="ChEBI" id="CHEBI:58332"/>
        <dbReference type="ChEBI" id="CHEBI:60110"/>
        <dbReference type="ChEBI" id="CHEBI:60377"/>
        <dbReference type="EC" id="2.7.8.5"/>
    </reaction>
</comment>
<accession>A0A1U8PA09</accession>
<evidence type="ECO:0000256" key="3">
    <source>
        <dbReference type="ARBA" id="ARBA00005042"/>
    </source>
</evidence>
<comment type="pathway">
    <text evidence="4">Lipid metabolism.</text>
</comment>
<evidence type="ECO:0000256" key="1">
    <source>
        <dbReference type="ARBA" id="ARBA00001936"/>
    </source>
</evidence>
<dbReference type="GO" id="GO:0006655">
    <property type="term" value="P:phosphatidylglycerol biosynthetic process"/>
    <property type="evidence" value="ECO:0007669"/>
    <property type="project" value="UniProtKB-ARBA"/>
</dbReference>
<dbReference type="RefSeq" id="XP_016748026.1">
    <property type="nucleotide sequence ID" value="XM_016892537.2"/>
</dbReference>
<evidence type="ECO:0000313" key="20">
    <source>
        <dbReference type="RefSeq" id="XP_016748026.1"/>
    </source>
</evidence>
<evidence type="ECO:0000256" key="14">
    <source>
        <dbReference type="ARBA" id="ARBA00023264"/>
    </source>
</evidence>
<dbReference type="PANTHER" id="PTHR14269">
    <property type="entry name" value="CDP-DIACYLGLYCEROL--GLYCEROL-3-PHOSPHATE 3-PHOSPHATIDYLTRANSFERASE-RELATED"/>
    <property type="match status" value="1"/>
</dbReference>
<keyword evidence="12 18" id="KW-0472">Membrane</keyword>
<dbReference type="GO" id="GO:0009941">
    <property type="term" value="C:chloroplast envelope"/>
    <property type="evidence" value="ECO:0007669"/>
    <property type="project" value="TreeGrafter"/>
</dbReference>
<dbReference type="OrthoDB" id="10020554at2759"/>
<evidence type="ECO:0000256" key="11">
    <source>
        <dbReference type="ARBA" id="ARBA00023098"/>
    </source>
</evidence>
<feature type="region of interest" description="Disordered" evidence="17">
    <location>
        <begin position="81"/>
        <end position="122"/>
    </location>
</feature>
<keyword evidence="7" id="KW-0444">Lipid biosynthesis</keyword>
<dbReference type="EC" id="2.7.8.5" evidence="6"/>
<keyword evidence="14" id="KW-1208">Phospholipid metabolism</keyword>
<evidence type="ECO:0000256" key="18">
    <source>
        <dbReference type="SAM" id="Phobius"/>
    </source>
</evidence>
<evidence type="ECO:0000256" key="4">
    <source>
        <dbReference type="ARBA" id="ARBA00005189"/>
    </source>
</evidence>
<comment type="subcellular location">
    <subcellularLocation>
        <location evidence="2">Membrane</location>
        <topology evidence="2">Multi-pass membrane protein</topology>
    </subcellularLocation>
</comment>
<keyword evidence="19" id="KW-1185">Reference proteome</keyword>
<comment type="cofactor">
    <cofactor evidence="1">
        <name>Mn(2+)</name>
        <dbReference type="ChEBI" id="CHEBI:29035"/>
    </cofactor>
</comment>
<evidence type="ECO:0000256" key="5">
    <source>
        <dbReference type="ARBA" id="ARBA00010441"/>
    </source>
</evidence>
<evidence type="ECO:0000256" key="13">
    <source>
        <dbReference type="ARBA" id="ARBA00023209"/>
    </source>
</evidence>
<evidence type="ECO:0000256" key="2">
    <source>
        <dbReference type="ARBA" id="ARBA00004141"/>
    </source>
</evidence>
<dbReference type="PaxDb" id="3635-A0A1U8PA09"/>
<dbReference type="KEGG" id="ghi:107957104"/>
<dbReference type="PANTHER" id="PTHR14269:SF62">
    <property type="entry name" value="CDP-DIACYLGLYCEROL--GLYCEROL-3-PHOSPHATE 3-PHOSPHATIDYLTRANSFERASE 1, CHLOROPLASTIC"/>
    <property type="match status" value="1"/>
</dbReference>
<reference evidence="19" key="1">
    <citation type="journal article" date="2020" name="Nat. Genet.">
        <title>Genomic diversifications of five Gossypium allopolyploid species and their impact on cotton improvement.</title>
        <authorList>
            <person name="Chen Z.J."/>
            <person name="Sreedasyam A."/>
            <person name="Ando A."/>
            <person name="Song Q."/>
            <person name="De Santiago L.M."/>
            <person name="Hulse-Kemp A.M."/>
            <person name="Ding M."/>
            <person name="Ye W."/>
            <person name="Kirkbride R.C."/>
            <person name="Jenkins J."/>
            <person name="Plott C."/>
            <person name="Lovell J."/>
            <person name="Lin Y.M."/>
            <person name="Vaughn R."/>
            <person name="Liu B."/>
            <person name="Simpson S."/>
            <person name="Scheffler B.E."/>
            <person name="Wen L."/>
            <person name="Saski C.A."/>
            <person name="Grover C.E."/>
            <person name="Hu G."/>
            <person name="Conover J.L."/>
            <person name="Carlson J.W."/>
            <person name="Shu S."/>
            <person name="Boston L.B."/>
            <person name="Williams M."/>
            <person name="Peterson D.G."/>
            <person name="McGee K."/>
            <person name="Jones D.C."/>
            <person name="Wendel J.F."/>
            <person name="Stelly D.M."/>
            <person name="Grimwood J."/>
            <person name="Schmutz J."/>
        </authorList>
    </citation>
    <scope>NUCLEOTIDE SEQUENCE [LARGE SCALE GENOMIC DNA]</scope>
    <source>
        <strain evidence="19">cv. TM-1</strain>
    </source>
</reference>
<dbReference type="Gene3D" id="1.20.120.1760">
    <property type="match status" value="1"/>
</dbReference>
<evidence type="ECO:0000256" key="15">
    <source>
        <dbReference type="ARBA" id="ARBA00048586"/>
    </source>
</evidence>
<comment type="similarity">
    <text evidence="5 16">Belongs to the CDP-alcohol phosphatidyltransferase class-I family.</text>
</comment>
<dbReference type="Pfam" id="PF01066">
    <property type="entry name" value="CDP-OH_P_transf"/>
    <property type="match status" value="1"/>
</dbReference>
<dbReference type="GO" id="GO:0046474">
    <property type="term" value="P:glycerophospholipid biosynthetic process"/>
    <property type="evidence" value="ECO:0000318"/>
    <property type="project" value="GO_Central"/>
</dbReference>
<evidence type="ECO:0000256" key="17">
    <source>
        <dbReference type="SAM" id="MobiDB-lite"/>
    </source>
</evidence>
<sequence>MSQLKLSLAASIYVKPRQWVRTITTTRPPPPPPPPLRLTRRMTALFSPSTHFSNSLLPKKNLLPLVRFAFPNCFSSSTNNKGAINGSGPGSDRILADMDPDSKPSPLIEPQPQMRDPNFPSDNSSSKILTLPTVLTLGRVAAVPLLIFTFYVDSCWGRTATTSIFVAAAITDWLDGYIARKMKLHSVFGAFLDPVADKLMVAATLVLLCSRPLNVANFGQVPWLLIVPSIAIIGREITMSAVGEWAASQNSKLLEAVAVNNLGKWKTATQMAALTILLATRDSSLGEAGILVASGVILLYISAGLSVMSLAVYMGKICAGCLKYVEGWPIICRCN</sequence>
<evidence type="ECO:0000256" key="12">
    <source>
        <dbReference type="ARBA" id="ARBA00023136"/>
    </source>
</evidence>
<dbReference type="InterPro" id="IPR050324">
    <property type="entry name" value="CDP-alcohol_PTase-I"/>
</dbReference>
<gene>
    <name evidence="20" type="primary">LOC107957104</name>
</gene>
<evidence type="ECO:0000256" key="8">
    <source>
        <dbReference type="ARBA" id="ARBA00022679"/>
    </source>
</evidence>
<dbReference type="GeneID" id="107957104"/>
<evidence type="ECO:0000256" key="10">
    <source>
        <dbReference type="ARBA" id="ARBA00022989"/>
    </source>
</evidence>
<dbReference type="InterPro" id="IPR048254">
    <property type="entry name" value="CDP_ALCOHOL_P_TRANSF_CS"/>
</dbReference>
<keyword evidence="11" id="KW-0443">Lipid metabolism</keyword>
<feature type="transmembrane region" description="Helical" evidence="18">
    <location>
        <begin position="290"/>
        <end position="314"/>
    </location>
</feature>
<evidence type="ECO:0000256" key="7">
    <source>
        <dbReference type="ARBA" id="ARBA00022516"/>
    </source>
</evidence>
<dbReference type="InterPro" id="IPR004570">
    <property type="entry name" value="Phosphatidylglycerol_P_synth"/>
</dbReference>
<evidence type="ECO:0000256" key="9">
    <source>
        <dbReference type="ARBA" id="ARBA00022692"/>
    </source>
</evidence>